<sequence>MPDHVPNPLPELNFSMIKHDQPEAFNELVRWLLENEYHYKGEELLIPFQLINDYYDVDLIEKYFRENKILG</sequence>
<gene>
    <name evidence="1" type="ORF">CLV58_113125</name>
</gene>
<evidence type="ECO:0000313" key="2">
    <source>
        <dbReference type="Proteomes" id="UP000238375"/>
    </source>
</evidence>
<name>A0A2T0SRF5_9BACT</name>
<organism evidence="1 2">
    <name type="scientific">Spirosoma oryzae</name>
    <dbReference type="NCBI Taxonomy" id="1469603"/>
    <lineage>
        <taxon>Bacteria</taxon>
        <taxon>Pseudomonadati</taxon>
        <taxon>Bacteroidota</taxon>
        <taxon>Cytophagia</taxon>
        <taxon>Cytophagales</taxon>
        <taxon>Cytophagaceae</taxon>
        <taxon>Spirosoma</taxon>
    </lineage>
</organism>
<reference evidence="1 2" key="1">
    <citation type="submission" date="2018-03" db="EMBL/GenBank/DDBJ databases">
        <title>Genomic Encyclopedia of Archaeal and Bacterial Type Strains, Phase II (KMG-II): from individual species to whole genera.</title>
        <authorList>
            <person name="Goeker M."/>
        </authorList>
    </citation>
    <scope>NUCLEOTIDE SEQUENCE [LARGE SCALE GENOMIC DNA]</scope>
    <source>
        <strain evidence="1 2">DSM 28354</strain>
    </source>
</reference>
<protein>
    <submittedName>
        <fullName evidence="1">Uncharacterized protein</fullName>
    </submittedName>
</protein>
<evidence type="ECO:0000313" key="1">
    <source>
        <dbReference type="EMBL" id="PRY35994.1"/>
    </source>
</evidence>
<dbReference type="Proteomes" id="UP000238375">
    <property type="component" value="Unassembled WGS sequence"/>
</dbReference>
<comment type="caution">
    <text evidence="1">The sequence shown here is derived from an EMBL/GenBank/DDBJ whole genome shotgun (WGS) entry which is preliminary data.</text>
</comment>
<dbReference type="AlphaFoldDB" id="A0A2T0SRF5"/>
<accession>A0A2T0SRF5</accession>
<keyword evidence="2" id="KW-1185">Reference proteome</keyword>
<dbReference type="EMBL" id="PVTE01000013">
    <property type="protein sequence ID" value="PRY35994.1"/>
    <property type="molecule type" value="Genomic_DNA"/>
</dbReference>
<proteinExistence type="predicted"/>